<protein>
    <submittedName>
        <fullName evidence="1">Uncharacterized protein</fullName>
    </submittedName>
</protein>
<dbReference type="InterPro" id="IPR043756">
    <property type="entry name" value="DUF5702"/>
</dbReference>
<comment type="caution">
    <text evidence="1">The sequence shown here is derived from an EMBL/GenBank/DDBJ whole genome shotgun (WGS) entry which is preliminary data.</text>
</comment>
<accession>A0A3E5EU60</accession>
<evidence type="ECO:0000313" key="1">
    <source>
        <dbReference type="EMBL" id="RGN92034.1"/>
    </source>
</evidence>
<dbReference type="RefSeq" id="WP_117606192.1">
    <property type="nucleotide sequence ID" value="NZ_QSVB01000004.1"/>
</dbReference>
<dbReference type="Proteomes" id="UP000260841">
    <property type="component" value="Unassembled WGS sequence"/>
</dbReference>
<gene>
    <name evidence="1" type="ORF">DXB36_05270</name>
</gene>
<evidence type="ECO:0000313" key="2">
    <source>
        <dbReference type="Proteomes" id="UP000260841"/>
    </source>
</evidence>
<proteinExistence type="predicted"/>
<dbReference type="Pfam" id="PF18960">
    <property type="entry name" value="DUF5702"/>
    <property type="match status" value="1"/>
</dbReference>
<dbReference type="EMBL" id="QSVB01000004">
    <property type="protein sequence ID" value="RGN92034.1"/>
    <property type="molecule type" value="Genomic_DNA"/>
</dbReference>
<name>A0A3E5EU60_9FIRM</name>
<dbReference type="AlphaFoldDB" id="A0A3E5EU60"/>
<sequence>MYLSLVFILLISFAGAMLESASLQNVKNYRRADMTRAVESIFAEYQKELWEVYGIFALEGSYETGSYSEELLKERLAYYGAGGMDQKITRIQLLTDQGASAFYEQVTAYMENKYGLDKVKKLVGQTDTWKAGEEALQNYERDGAKTKQELQELLSQKEELPEEENPLSHVAKLKSMPLVDLIMPKGRVMSKKSITLSEMVSHRKRNQGYGDFSDVAGQGSTISKLLFGEYVLEHFQMASDSVQSGSGDSVSGNSVGGDSVSGNSVGGDFSNGNLGDMAGARSLDYELEYILEGHASDRENMETVASKLLMVRFVPDYAYIQTDSEKKAEAEAAALTLCTVIGLPELAEGAAQGILLAWAYGEAIMDIRTLISGGKVPLVKNAEDWKLSLSGLMQLGGAGENVAADSGKDMESGLTYREYLRMLLFLKSQDEVGMRTLDMVEQNLKIRYGQTFFRADACISRVEFHSTCNLRRGIMYDFPTYFGYN</sequence>
<organism evidence="1 2">
    <name type="scientific">Dorea formicigenerans</name>
    <dbReference type="NCBI Taxonomy" id="39486"/>
    <lineage>
        <taxon>Bacteria</taxon>
        <taxon>Bacillati</taxon>
        <taxon>Bacillota</taxon>
        <taxon>Clostridia</taxon>
        <taxon>Lachnospirales</taxon>
        <taxon>Lachnospiraceae</taxon>
        <taxon>Dorea</taxon>
    </lineage>
</organism>
<reference evidence="1 2" key="1">
    <citation type="submission" date="2018-08" db="EMBL/GenBank/DDBJ databases">
        <title>A genome reference for cultivated species of the human gut microbiota.</title>
        <authorList>
            <person name="Zou Y."/>
            <person name="Xue W."/>
            <person name="Luo G."/>
        </authorList>
    </citation>
    <scope>NUCLEOTIDE SEQUENCE [LARGE SCALE GENOMIC DNA]</scope>
    <source>
        <strain evidence="1 2">OM03-2</strain>
    </source>
</reference>